<dbReference type="InterPro" id="IPR013783">
    <property type="entry name" value="Ig-like_fold"/>
</dbReference>
<evidence type="ECO:0000256" key="4">
    <source>
        <dbReference type="ARBA" id="ARBA00022982"/>
    </source>
</evidence>
<dbReference type="Pfam" id="PF11614">
    <property type="entry name" value="FixG_C"/>
    <property type="match status" value="1"/>
</dbReference>
<evidence type="ECO:0000256" key="3">
    <source>
        <dbReference type="ARBA" id="ARBA00022723"/>
    </source>
</evidence>
<dbReference type="AlphaFoldDB" id="A0A939DNC1"/>
<protein>
    <submittedName>
        <fullName evidence="9">Cytochrome c oxidase accessory protein CcoG</fullName>
    </submittedName>
</protein>
<name>A0A939DNC1_9ALTE</name>
<dbReference type="GO" id="GO:0046872">
    <property type="term" value="F:metal ion binding"/>
    <property type="evidence" value="ECO:0007669"/>
    <property type="project" value="UniProtKB-KW"/>
</dbReference>
<feature type="transmembrane region" description="Helical" evidence="7">
    <location>
        <begin position="198"/>
        <end position="217"/>
    </location>
</feature>
<evidence type="ECO:0000313" key="10">
    <source>
        <dbReference type="Proteomes" id="UP000664654"/>
    </source>
</evidence>
<evidence type="ECO:0000256" key="1">
    <source>
        <dbReference type="ARBA" id="ARBA00022448"/>
    </source>
</evidence>
<dbReference type="InterPro" id="IPR032879">
    <property type="entry name" value="FixG_C"/>
</dbReference>
<sequence length="477" mass="55154">MSERIPVKDISPIKIHQPDSREHNDNYAPRSRIYVRAVQGPLETFRRYFGLFFVGLFAVLPWLRYEGHQAILFDIGEQRFNIFGLTLWPQDLTILAWIFIIGAFALFFITTFAGRVWCGFMCPQTAWTYMFVWFEEKLEGSRHQRMKLDQRPMDLDKFWRKTAKHLCWLAVAVLTSLTFVGYFTPIDALFVDFFTLETGFWVSLWVWFFTFCTYGNAGWMREIMCTHICPYARFQSVMFDKDTFTVTYDTNRGERRGPRGRKTSREQLMAEGVGDCIDCHLCVQVCPTGIDIRNGLQYECINCGACVDACNGVMDKMGYPKGLIRYTTESMLTGGHTHIIRPKLVGYAVVLLVMIGFLALDLFTRVPLDVDILRDRNQLYRETSDGLVENVYTLKILNKSQHEMRYQIGVEGLLDARYIGPQEITVRGGEVYVEPVSVAVNPYNLDSNITDIRFRISALGEDNESVEVVEPTKFLYR</sequence>
<gene>
    <name evidence="9" type="primary">ccoG</name>
    <name evidence="9" type="ORF">J0A66_10960</name>
</gene>
<dbReference type="PROSITE" id="PS51379">
    <property type="entry name" value="4FE4S_FER_2"/>
    <property type="match status" value="1"/>
</dbReference>
<evidence type="ECO:0000256" key="5">
    <source>
        <dbReference type="ARBA" id="ARBA00023004"/>
    </source>
</evidence>
<dbReference type="InterPro" id="IPR014116">
    <property type="entry name" value="Cyt_c_oxidase_cbb3_FixG"/>
</dbReference>
<dbReference type="NCBIfam" id="TIGR02745">
    <property type="entry name" value="ccoG_rdxA_fixG"/>
    <property type="match status" value="1"/>
</dbReference>
<reference evidence="9" key="1">
    <citation type="submission" date="2021-03" db="EMBL/GenBank/DDBJ databases">
        <title>novel species isolated from a fishpond in China.</title>
        <authorList>
            <person name="Lu H."/>
            <person name="Cai Z."/>
        </authorList>
    </citation>
    <scope>NUCLEOTIDE SEQUENCE</scope>
    <source>
        <strain evidence="9">JCM 30855</strain>
    </source>
</reference>
<feature type="transmembrane region" description="Helical" evidence="7">
    <location>
        <begin position="166"/>
        <end position="186"/>
    </location>
</feature>
<dbReference type="PANTHER" id="PTHR30176:SF3">
    <property type="entry name" value="FERREDOXIN-TYPE PROTEIN NAPH"/>
    <property type="match status" value="1"/>
</dbReference>
<dbReference type="InterPro" id="IPR017896">
    <property type="entry name" value="4Fe4S_Fe-S-bd"/>
</dbReference>
<keyword evidence="7" id="KW-1133">Transmembrane helix</keyword>
<accession>A0A939DNC1</accession>
<comment type="caution">
    <text evidence="9">The sequence shown here is derived from an EMBL/GenBank/DDBJ whole genome shotgun (WGS) entry which is preliminary data.</text>
</comment>
<dbReference type="GO" id="GO:0005886">
    <property type="term" value="C:plasma membrane"/>
    <property type="evidence" value="ECO:0007669"/>
    <property type="project" value="TreeGrafter"/>
</dbReference>
<dbReference type="SUPFAM" id="SSF54862">
    <property type="entry name" value="4Fe-4S ferredoxins"/>
    <property type="match status" value="1"/>
</dbReference>
<evidence type="ECO:0000256" key="7">
    <source>
        <dbReference type="SAM" id="Phobius"/>
    </source>
</evidence>
<keyword evidence="6" id="KW-0411">Iron-sulfur</keyword>
<feature type="transmembrane region" description="Helical" evidence="7">
    <location>
        <begin position="94"/>
        <end position="114"/>
    </location>
</feature>
<feature type="transmembrane region" description="Helical" evidence="7">
    <location>
        <begin position="48"/>
        <end position="65"/>
    </location>
</feature>
<dbReference type="InterPro" id="IPR051684">
    <property type="entry name" value="Electron_Trans/Redox"/>
</dbReference>
<dbReference type="Gene3D" id="1.10.1060.10">
    <property type="entry name" value="Alpha-helical ferredoxin"/>
    <property type="match status" value="1"/>
</dbReference>
<keyword evidence="4" id="KW-0249">Electron transport</keyword>
<dbReference type="Pfam" id="PF13746">
    <property type="entry name" value="Fer4_18"/>
    <property type="match status" value="1"/>
</dbReference>
<feature type="transmembrane region" description="Helical" evidence="7">
    <location>
        <begin position="344"/>
        <end position="363"/>
    </location>
</feature>
<dbReference type="InterPro" id="IPR017900">
    <property type="entry name" value="4Fe4S_Fe_S_CS"/>
</dbReference>
<dbReference type="InterPro" id="IPR009051">
    <property type="entry name" value="Helical_ferredxn"/>
</dbReference>
<evidence type="ECO:0000256" key="2">
    <source>
        <dbReference type="ARBA" id="ARBA00022485"/>
    </source>
</evidence>
<organism evidence="9 10">
    <name type="scientific">Bowmanella dokdonensis</name>
    <dbReference type="NCBI Taxonomy" id="751969"/>
    <lineage>
        <taxon>Bacteria</taxon>
        <taxon>Pseudomonadati</taxon>
        <taxon>Pseudomonadota</taxon>
        <taxon>Gammaproteobacteria</taxon>
        <taxon>Alteromonadales</taxon>
        <taxon>Alteromonadaceae</taxon>
        <taxon>Bowmanella</taxon>
    </lineage>
</organism>
<dbReference type="EMBL" id="JAFKCV010000005">
    <property type="protein sequence ID" value="MBN7825744.1"/>
    <property type="molecule type" value="Genomic_DNA"/>
</dbReference>
<dbReference type="RefSeq" id="WP_206573856.1">
    <property type="nucleotide sequence ID" value="NZ_JAFKCV010000005.1"/>
</dbReference>
<evidence type="ECO:0000256" key="6">
    <source>
        <dbReference type="ARBA" id="ARBA00023014"/>
    </source>
</evidence>
<keyword evidence="3" id="KW-0479">Metal-binding</keyword>
<dbReference type="PANTHER" id="PTHR30176">
    <property type="entry name" value="FERREDOXIN-TYPE PROTEIN NAPH"/>
    <property type="match status" value="1"/>
</dbReference>
<dbReference type="Pfam" id="PF12801">
    <property type="entry name" value="Fer4_5"/>
    <property type="match status" value="1"/>
</dbReference>
<proteinExistence type="predicted"/>
<feature type="domain" description="4Fe-4S ferredoxin-type" evidence="8">
    <location>
        <begin position="266"/>
        <end position="295"/>
    </location>
</feature>
<dbReference type="GO" id="GO:0051539">
    <property type="term" value="F:4 iron, 4 sulfur cluster binding"/>
    <property type="evidence" value="ECO:0007669"/>
    <property type="project" value="UniProtKB-KW"/>
</dbReference>
<keyword evidence="7" id="KW-0472">Membrane</keyword>
<keyword evidence="2" id="KW-0004">4Fe-4S</keyword>
<dbReference type="Proteomes" id="UP000664654">
    <property type="component" value="Unassembled WGS sequence"/>
</dbReference>
<evidence type="ECO:0000313" key="9">
    <source>
        <dbReference type="EMBL" id="MBN7825744.1"/>
    </source>
</evidence>
<dbReference type="PROSITE" id="PS00198">
    <property type="entry name" value="4FE4S_FER_1"/>
    <property type="match status" value="1"/>
</dbReference>
<keyword evidence="7" id="KW-0812">Transmembrane</keyword>
<dbReference type="Gene3D" id="2.60.40.10">
    <property type="entry name" value="Immunoglobulins"/>
    <property type="match status" value="1"/>
</dbReference>
<keyword evidence="5" id="KW-0408">Iron</keyword>
<keyword evidence="10" id="KW-1185">Reference proteome</keyword>
<keyword evidence="1" id="KW-0813">Transport</keyword>
<evidence type="ECO:0000259" key="8">
    <source>
        <dbReference type="PROSITE" id="PS51379"/>
    </source>
</evidence>